<reference evidence="2" key="1">
    <citation type="submission" date="2020-05" db="EMBL/GenBank/DDBJ databases">
        <authorList>
            <person name="Chiriac C."/>
            <person name="Salcher M."/>
            <person name="Ghai R."/>
            <person name="Kavagutti S V."/>
        </authorList>
    </citation>
    <scope>NUCLEOTIDE SEQUENCE</scope>
</reference>
<evidence type="ECO:0000313" key="3">
    <source>
        <dbReference type="EMBL" id="CAB4193655.1"/>
    </source>
</evidence>
<accession>A0A6J5QRM7</accession>
<protein>
    <submittedName>
        <fullName evidence="2">Uncharacterized protein</fullName>
    </submittedName>
</protein>
<dbReference type="EMBL" id="LR797079">
    <property type="protein sequence ID" value="CAB4185166.1"/>
    <property type="molecule type" value="Genomic_DNA"/>
</dbReference>
<sequence length="76" mass="8926">MYNIYVDGVFIESFITEEEAKAYSATMLIEVSQHQYDKLESWPFPTRHETYLPPSQLDLFTGEYPVIYQFPTSPKP</sequence>
<gene>
    <name evidence="2" type="ORF">UFOVP1123_26</name>
    <name evidence="3" type="ORF">UFOVP1239_124</name>
    <name evidence="4" type="ORF">UFOVP1484_30</name>
    <name evidence="5" type="ORF">UFOVP1577_36</name>
    <name evidence="1" type="ORF">UFOVP961_98</name>
</gene>
<dbReference type="EMBL" id="LR797435">
    <property type="protein sequence ID" value="CAB4215851.1"/>
    <property type="molecule type" value="Genomic_DNA"/>
</dbReference>
<evidence type="ECO:0000313" key="1">
    <source>
        <dbReference type="EMBL" id="CAB4174928.1"/>
    </source>
</evidence>
<dbReference type="EMBL" id="LR798422">
    <property type="protein sequence ID" value="CAB5230640.1"/>
    <property type="molecule type" value="Genomic_DNA"/>
</dbReference>
<dbReference type="EMBL" id="LR797194">
    <property type="protein sequence ID" value="CAB4193655.1"/>
    <property type="molecule type" value="Genomic_DNA"/>
</dbReference>
<evidence type="ECO:0000313" key="5">
    <source>
        <dbReference type="EMBL" id="CAB5230640.1"/>
    </source>
</evidence>
<proteinExistence type="predicted"/>
<dbReference type="EMBL" id="LR796912">
    <property type="protein sequence ID" value="CAB4174928.1"/>
    <property type="molecule type" value="Genomic_DNA"/>
</dbReference>
<evidence type="ECO:0000313" key="4">
    <source>
        <dbReference type="EMBL" id="CAB4215851.1"/>
    </source>
</evidence>
<organism evidence="2">
    <name type="scientific">uncultured Caudovirales phage</name>
    <dbReference type="NCBI Taxonomy" id="2100421"/>
    <lineage>
        <taxon>Viruses</taxon>
        <taxon>Duplodnaviria</taxon>
        <taxon>Heunggongvirae</taxon>
        <taxon>Uroviricota</taxon>
        <taxon>Caudoviricetes</taxon>
        <taxon>Peduoviridae</taxon>
        <taxon>Maltschvirus</taxon>
        <taxon>Maltschvirus maltsch</taxon>
    </lineage>
</organism>
<evidence type="ECO:0000313" key="2">
    <source>
        <dbReference type="EMBL" id="CAB4185166.1"/>
    </source>
</evidence>
<name>A0A6J5QRM7_9CAUD</name>